<dbReference type="PANTHER" id="PTHR11078">
    <property type="entry name" value="N UTILIZATION SUBSTANCE PROTEIN B-RELATED"/>
    <property type="match status" value="1"/>
</dbReference>
<evidence type="ECO:0000259" key="6">
    <source>
        <dbReference type="Pfam" id="PF01029"/>
    </source>
</evidence>
<keyword evidence="5" id="KW-0804">Transcription</keyword>
<dbReference type="InterPro" id="IPR006027">
    <property type="entry name" value="NusB_RsmB_TIM44"/>
</dbReference>
<name>A0A917E788_9FLAO</name>
<evidence type="ECO:0000313" key="7">
    <source>
        <dbReference type="EMBL" id="GGE11740.1"/>
    </source>
</evidence>
<proteinExistence type="inferred from homology"/>
<evidence type="ECO:0000256" key="5">
    <source>
        <dbReference type="ARBA" id="ARBA00023163"/>
    </source>
</evidence>
<keyword evidence="4" id="KW-0805">Transcription regulation</keyword>
<sequence>MLTRRHIRAKVMQSIYAFKQGKNDQLSTEEKFLRKSMDDMYDLFLLNFELLIAVQEKAKNYLELVQKKHLATAEERDPNPKFLDNLLLKKLEDSTILSNEVERRKLNHWKLDDEYPSSIWNNLKDSDLYKEYVQTKGNDFKEDKEFIIQFFKKIVAPTDQLYDYYEDQKLTWIDDLPIVNTSVLKFLQKIKQKDEDIKIPNLFKNFDDEQFGKQLFHKTMLNEKEYLKDIEGKTPGWEQDRYAEIDKILITMGLCEFIKFPSIPVKVTINEYLELAKEYSTPKSSIFINGVLDKLAKEYKESGKINKIGRGLM</sequence>
<dbReference type="GO" id="GO:0003723">
    <property type="term" value="F:RNA binding"/>
    <property type="evidence" value="ECO:0007669"/>
    <property type="project" value="UniProtKB-KW"/>
</dbReference>
<comment type="caution">
    <text evidence="7">The sequence shown here is derived from an EMBL/GenBank/DDBJ whole genome shotgun (WGS) entry which is preliminary data.</text>
</comment>
<dbReference type="EMBL" id="BMGL01000006">
    <property type="protein sequence ID" value="GGE11740.1"/>
    <property type="molecule type" value="Genomic_DNA"/>
</dbReference>
<keyword evidence="3" id="KW-0694">RNA-binding</keyword>
<feature type="domain" description="NusB/RsmB/TIM44" evidence="6">
    <location>
        <begin position="208"/>
        <end position="297"/>
    </location>
</feature>
<protein>
    <submittedName>
        <fullName evidence="7">N utilization substance protein B</fullName>
    </submittedName>
</protein>
<dbReference type="InterPro" id="IPR035926">
    <property type="entry name" value="NusB-like_sf"/>
</dbReference>
<dbReference type="PANTHER" id="PTHR11078:SF3">
    <property type="entry name" value="ANTITERMINATION NUSB DOMAIN-CONTAINING PROTEIN"/>
    <property type="match status" value="1"/>
</dbReference>
<keyword evidence="2" id="KW-0889">Transcription antitermination</keyword>
<dbReference type="SUPFAM" id="SSF48013">
    <property type="entry name" value="NusB-like"/>
    <property type="match status" value="1"/>
</dbReference>
<evidence type="ECO:0000313" key="8">
    <source>
        <dbReference type="Proteomes" id="UP000599688"/>
    </source>
</evidence>
<dbReference type="Gene3D" id="1.10.940.10">
    <property type="entry name" value="NusB-like"/>
    <property type="match status" value="1"/>
</dbReference>
<gene>
    <name evidence="7" type="primary">nusB</name>
    <name evidence="7" type="ORF">GCM10010831_11520</name>
</gene>
<evidence type="ECO:0000256" key="1">
    <source>
        <dbReference type="ARBA" id="ARBA00005952"/>
    </source>
</evidence>
<dbReference type="GO" id="GO:0006353">
    <property type="term" value="P:DNA-templated transcription termination"/>
    <property type="evidence" value="ECO:0007669"/>
    <property type="project" value="InterPro"/>
</dbReference>
<dbReference type="InterPro" id="IPR011605">
    <property type="entry name" value="NusB_fam"/>
</dbReference>
<dbReference type="GO" id="GO:0005829">
    <property type="term" value="C:cytosol"/>
    <property type="evidence" value="ECO:0007669"/>
    <property type="project" value="TreeGrafter"/>
</dbReference>
<accession>A0A917E788</accession>
<dbReference type="AlphaFoldDB" id="A0A917E788"/>
<dbReference type="Pfam" id="PF01029">
    <property type="entry name" value="NusB"/>
    <property type="match status" value="1"/>
</dbReference>
<reference evidence="7 8" key="1">
    <citation type="journal article" date="2014" name="Int. J. Syst. Evol. Microbiol.">
        <title>Complete genome sequence of Corynebacterium casei LMG S-19264T (=DSM 44701T), isolated from a smear-ripened cheese.</title>
        <authorList>
            <consortium name="US DOE Joint Genome Institute (JGI-PGF)"/>
            <person name="Walter F."/>
            <person name="Albersmeier A."/>
            <person name="Kalinowski J."/>
            <person name="Ruckert C."/>
        </authorList>
    </citation>
    <scope>NUCLEOTIDE SEQUENCE [LARGE SCALE GENOMIC DNA]</scope>
    <source>
        <strain evidence="7 8">CGMCC 1.12925</strain>
    </source>
</reference>
<keyword evidence="8" id="KW-1185">Reference proteome</keyword>
<dbReference type="Proteomes" id="UP000599688">
    <property type="component" value="Unassembled WGS sequence"/>
</dbReference>
<comment type="similarity">
    <text evidence="1">Belongs to the NusB family.</text>
</comment>
<evidence type="ECO:0000256" key="4">
    <source>
        <dbReference type="ARBA" id="ARBA00023015"/>
    </source>
</evidence>
<organism evidence="7 8">
    <name type="scientific">Psychroflexus salis</name>
    <dbReference type="NCBI Taxonomy" id="1526574"/>
    <lineage>
        <taxon>Bacteria</taxon>
        <taxon>Pseudomonadati</taxon>
        <taxon>Bacteroidota</taxon>
        <taxon>Flavobacteriia</taxon>
        <taxon>Flavobacteriales</taxon>
        <taxon>Flavobacteriaceae</taxon>
        <taxon>Psychroflexus</taxon>
    </lineage>
</organism>
<evidence type="ECO:0000256" key="3">
    <source>
        <dbReference type="ARBA" id="ARBA00022884"/>
    </source>
</evidence>
<dbReference type="RefSeq" id="WP_188405863.1">
    <property type="nucleotide sequence ID" value="NZ_BMGL01000006.1"/>
</dbReference>
<evidence type="ECO:0000256" key="2">
    <source>
        <dbReference type="ARBA" id="ARBA00022814"/>
    </source>
</evidence>
<dbReference type="GO" id="GO:0031564">
    <property type="term" value="P:transcription antitermination"/>
    <property type="evidence" value="ECO:0007669"/>
    <property type="project" value="UniProtKB-KW"/>
</dbReference>